<dbReference type="eggNOG" id="ENOG5032Y40">
    <property type="taxonomic scope" value="Bacteria"/>
</dbReference>
<evidence type="ECO:0000313" key="1">
    <source>
        <dbReference type="EMBL" id="AFY91455.1"/>
    </source>
</evidence>
<dbReference type="KEGG" id="cmp:Cha6605_0149"/>
<protein>
    <submittedName>
        <fullName evidence="1">Uncharacterized protein</fullName>
    </submittedName>
</protein>
<accession>K9U9F6</accession>
<dbReference type="Proteomes" id="UP000010366">
    <property type="component" value="Chromosome"/>
</dbReference>
<dbReference type="OrthoDB" id="531324at2"/>
<reference evidence="1 2" key="1">
    <citation type="submission" date="2012-05" db="EMBL/GenBank/DDBJ databases">
        <title>Finished chromosome of genome of Chamaesiphon sp. PCC 6605.</title>
        <authorList>
            <consortium name="US DOE Joint Genome Institute"/>
            <person name="Gugger M."/>
            <person name="Coursin T."/>
            <person name="Rippka R."/>
            <person name="Tandeau De Marsac N."/>
            <person name="Huntemann M."/>
            <person name="Wei C.-L."/>
            <person name="Han J."/>
            <person name="Detter J.C."/>
            <person name="Han C."/>
            <person name="Tapia R."/>
            <person name="Chen A."/>
            <person name="Kyrpides N."/>
            <person name="Mavromatis K."/>
            <person name="Markowitz V."/>
            <person name="Szeto E."/>
            <person name="Ivanova N."/>
            <person name="Pagani I."/>
            <person name="Pati A."/>
            <person name="Goodwin L."/>
            <person name="Nordberg H.P."/>
            <person name="Cantor M.N."/>
            <person name="Hua S.X."/>
            <person name="Woyke T."/>
            <person name="Kerfeld C.A."/>
        </authorList>
    </citation>
    <scope>NUCLEOTIDE SEQUENCE [LARGE SCALE GENOMIC DNA]</scope>
    <source>
        <strain evidence="2">ATCC 27169 / PCC 6605</strain>
    </source>
</reference>
<dbReference type="RefSeq" id="WP_015157650.1">
    <property type="nucleotide sequence ID" value="NC_019697.1"/>
</dbReference>
<name>K9U9F6_CHAP6</name>
<dbReference type="AlphaFoldDB" id="K9U9F6"/>
<evidence type="ECO:0000313" key="2">
    <source>
        <dbReference type="Proteomes" id="UP000010366"/>
    </source>
</evidence>
<dbReference type="HOGENOM" id="CLU_2525921_0_0_3"/>
<gene>
    <name evidence="1" type="ORF">Cha6605_0149</name>
</gene>
<proteinExistence type="predicted"/>
<dbReference type="STRING" id="1173020.Cha6605_0149"/>
<sequence length="87" mass="10178">MFRVFAKDYDRQFERWTDALEAGNSLKSQCKSLLQDVRIFDGEELIWIYSRSHTYPQYIGAGVYDKLARLFLLENAPTIAVEVDEPE</sequence>
<dbReference type="EMBL" id="CP003600">
    <property type="protein sequence ID" value="AFY91455.1"/>
    <property type="molecule type" value="Genomic_DNA"/>
</dbReference>
<keyword evidence="2" id="KW-1185">Reference proteome</keyword>
<organism evidence="1 2">
    <name type="scientific">Chamaesiphon minutus (strain ATCC 27169 / PCC 6605)</name>
    <dbReference type="NCBI Taxonomy" id="1173020"/>
    <lineage>
        <taxon>Bacteria</taxon>
        <taxon>Bacillati</taxon>
        <taxon>Cyanobacteriota</taxon>
        <taxon>Cyanophyceae</taxon>
        <taxon>Gomontiellales</taxon>
        <taxon>Chamaesiphonaceae</taxon>
        <taxon>Chamaesiphon</taxon>
    </lineage>
</organism>